<dbReference type="PANTHER" id="PTHR30006:SF2">
    <property type="entry name" value="ABC TRANSPORTER SUBSTRATE-BINDING PROTEIN"/>
    <property type="match status" value="1"/>
</dbReference>
<name>A0AAE9HS72_9NEIS</name>
<dbReference type="GO" id="GO:0030288">
    <property type="term" value="C:outer membrane-bounded periplasmic space"/>
    <property type="evidence" value="ECO:0007669"/>
    <property type="project" value="TreeGrafter"/>
</dbReference>
<protein>
    <submittedName>
        <fullName evidence="3">Thiamine ABC transporter substrate-binding protein</fullName>
    </submittedName>
</protein>
<dbReference type="Pfam" id="PF13343">
    <property type="entry name" value="SBP_bac_6"/>
    <property type="match status" value="1"/>
</dbReference>
<organism evidence="3 4">
    <name type="scientific">Conchiformibius steedae DSM 2580</name>
    <dbReference type="NCBI Taxonomy" id="1121352"/>
    <lineage>
        <taxon>Bacteria</taxon>
        <taxon>Pseudomonadati</taxon>
        <taxon>Pseudomonadota</taxon>
        <taxon>Betaproteobacteria</taxon>
        <taxon>Neisseriales</taxon>
        <taxon>Neisseriaceae</taxon>
        <taxon>Conchiformibius</taxon>
    </lineage>
</organism>
<keyword evidence="1 2" id="KW-0732">Signal</keyword>
<reference evidence="3" key="1">
    <citation type="submission" date="2022-05" db="EMBL/GenBank/DDBJ databases">
        <title>Alysiella filiformis genome sequencing.</title>
        <authorList>
            <person name="Viehboeck T."/>
        </authorList>
    </citation>
    <scope>NUCLEOTIDE SEQUENCE</scope>
    <source>
        <strain evidence="3">DSM 2580</strain>
    </source>
</reference>
<dbReference type="NCBIfam" id="TIGR01254">
    <property type="entry name" value="sfuA"/>
    <property type="match status" value="1"/>
</dbReference>
<dbReference type="Proteomes" id="UP001056819">
    <property type="component" value="Chromosome"/>
</dbReference>
<evidence type="ECO:0000313" key="4">
    <source>
        <dbReference type="Proteomes" id="UP001056819"/>
    </source>
</evidence>
<dbReference type="CDD" id="cd13545">
    <property type="entry name" value="PBP2_TbpA"/>
    <property type="match status" value="1"/>
</dbReference>
<dbReference type="EMBL" id="CP097501">
    <property type="protein sequence ID" value="URD66658.1"/>
    <property type="molecule type" value="Genomic_DNA"/>
</dbReference>
<sequence length="335" mass="36395">MTIVKKLLACVAVLLAHTVVAATEVRLAVHDSFDLPKPLLAKFEQQHDAKVVLIKAGDGNELLNRLIISKNQPIADAVYGLDNGNAEKARSAGVLAAQQPESAPTVIALSGMLAVDYGFVALNYDKKWFAEKKLPLPKSLHDLAQPQYKDLTVMPNPATSTPGMAFLLANIGGLGENQAFAWWAKMRQNGVKITKGWSEAYNTEFSLNGGARPIMVGYASSPAAEVFYSKNKKTVPDMGNLFLNGGVYRQIEGAAVLNKAQQPVLAAKLVQYLQSPAVQAAVPTAMWVYPAVRGTSLPAVMKHASLPKQHWSPNDKRIADNRKAWVSRWTKTVLK</sequence>
<dbReference type="GO" id="GO:0030976">
    <property type="term" value="F:thiamine pyrophosphate binding"/>
    <property type="evidence" value="ECO:0007669"/>
    <property type="project" value="TreeGrafter"/>
</dbReference>
<dbReference type="Gene3D" id="3.40.190.10">
    <property type="entry name" value="Periplasmic binding protein-like II"/>
    <property type="match status" value="2"/>
</dbReference>
<accession>A0AAE9HS72</accession>
<dbReference type="RefSeq" id="WP_051532084.1">
    <property type="nucleotide sequence ID" value="NZ_CP097501.1"/>
</dbReference>
<dbReference type="GO" id="GO:0015888">
    <property type="term" value="P:thiamine transport"/>
    <property type="evidence" value="ECO:0007669"/>
    <property type="project" value="InterPro"/>
</dbReference>
<feature type="signal peptide" evidence="2">
    <location>
        <begin position="1"/>
        <end position="21"/>
    </location>
</feature>
<feature type="chain" id="PRO_5042044764" evidence="2">
    <location>
        <begin position="22"/>
        <end position="335"/>
    </location>
</feature>
<dbReference type="InterPro" id="IPR005948">
    <property type="entry name" value="ThiB-like"/>
</dbReference>
<dbReference type="SUPFAM" id="SSF53850">
    <property type="entry name" value="Periplasmic binding protein-like II"/>
    <property type="match status" value="1"/>
</dbReference>
<dbReference type="GO" id="GO:0030975">
    <property type="term" value="F:thiamine binding"/>
    <property type="evidence" value="ECO:0007669"/>
    <property type="project" value="InterPro"/>
</dbReference>
<dbReference type="AlphaFoldDB" id="A0AAE9HS72"/>
<dbReference type="PANTHER" id="PTHR30006">
    <property type="entry name" value="THIAMINE-BINDING PERIPLASMIC PROTEIN-RELATED"/>
    <property type="match status" value="1"/>
</dbReference>
<gene>
    <name evidence="3" type="ORF">LNQ82_05255</name>
</gene>
<evidence type="ECO:0000313" key="3">
    <source>
        <dbReference type="EMBL" id="URD66658.1"/>
    </source>
</evidence>
<evidence type="ECO:0000256" key="1">
    <source>
        <dbReference type="ARBA" id="ARBA00022729"/>
    </source>
</evidence>
<evidence type="ECO:0000256" key="2">
    <source>
        <dbReference type="SAM" id="SignalP"/>
    </source>
</evidence>
<proteinExistence type="predicted"/>